<accession>A0A383RIE5</accession>
<evidence type="ECO:0000259" key="1">
    <source>
        <dbReference type="Pfam" id="PF22790"/>
    </source>
</evidence>
<reference evidence="3" key="1">
    <citation type="submission" date="2018-08" db="EMBL/GenBank/DDBJ databases">
        <authorList>
            <person name="Chevrot R."/>
        </authorList>
    </citation>
    <scope>NUCLEOTIDE SEQUENCE [LARGE SCALE GENOMIC DNA]</scope>
</reference>
<evidence type="ECO:0000313" key="3">
    <source>
        <dbReference type="Proteomes" id="UP000304148"/>
    </source>
</evidence>
<dbReference type="EMBL" id="LS992241">
    <property type="protein sequence ID" value="SYX86129.1"/>
    <property type="molecule type" value="Genomic_DNA"/>
</dbReference>
<name>A0A383RIE5_PAEAL</name>
<dbReference type="AlphaFoldDB" id="A0A383RIE5"/>
<feature type="domain" description="YkoP-like" evidence="1">
    <location>
        <begin position="10"/>
        <end position="191"/>
    </location>
</feature>
<dbReference type="Pfam" id="PF22790">
    <property type="entry name" value="YkoP"/>
    <property type="match status" value="1"/>
</dbReference>
<gene>
    <name evidence="2" type="ORF">PBLR_14551</name>
</gene>
<proteinExistence type="predicted"/>
<evidence type="ECO:0000313" key="2">
    <source>
        <dbReference type="EMBL" id="SYX86129.1"/>
    </source>
</evidence>
<dbReference type="Proteomes" id="UP000304148">
    <property type="component" value="Chromosome"/>
</dbReference>
<dbReference type="InterPro" id="IPR054467">
    <property type="entry name" value="YkoP-like_dom"/>
</dbReference>
<sequence>MYMISTLGNKMLQSLWMTWEAIFELITPLRSVYQSQFGICKVVVRTHRGTSIRCEDGSYIYKGDYVCEIHLDNREVLELSRSVGADRAALVTARRLRDALKQVGHAVNTNPELAKVKALTGITLLHRGITYGLGFELHPLETKWLQRVSTIYLRLLLRMLNPEGAKRLKQQRSKLVPKMLMMSRATLMDRYVSRVKE</sequence>
<protein>
    <recommendedName>
        <fullName evidence="1">YkoP-like domain-containing protein</fullName>
    </recommendedName>
</protein>
<organism evidence="2 3">
    <name type="scientific">Paenibacillus alvei</name>
    <name type="common">Bacillus alvei</name>
    <dbReference type="NCBI Taxonomy" id="44250"/>
    <lineage>
        <taxon>Bacteria</taxon>
        <taxon>Bacillati</taxon>
        <taxon>Bacillota</taxon>
        <taxon>Bacilli</taxon>
        <taxon>Bacillales</taxon>
        <taxon>Paenibacillaceae</taxon>
        <taxon>Paenibacillus</taxon>
    </lineage>
</organism>